<keyword evidence="2" id="KW-1185">Reference proteome</keyword>
<organism evidence="1 2">
    <name type="scientific">Opisthorchis viverrini</name>
    <name type="common">Southeast Asian liver fluke</name>
    <dbReference type="NCBI Taxonomy" id="6198"/>
    <lineage>
        <taxon>Eukaryota</taxon>
        <taxon>Metazoa</taxon>
        <taxon>Spiralia</taxon>
        <taxon>Lophotrochozoa</taxon>
        <taxon>Platyhelminthes</taxon>
        <taxon>Trematoda</taxon>
        <taxon>Digenea</taxon>
        <taxon>Opisthorchiida</taxon>
        <taxon>Opisthorchiata</taxon>
        <taxon>Opisthorchiidae</taxon>
        <taxon>Opisthorchis</taxon>
    </lineage>
</organism>
<dbReference type="CTD" id="20324247"/>
<name>A0A074Z3K7_OPIVI</name>
<protein>
    <submittedName>
        <fullName evidence="1">Uncharacterized protein</fullName>
    </submittedName>
</protein>
<dbReference type="KEGG" id="ovi:T265_10079"/>
<reference evidence="1 2" key="1">
    <citation type="submission" date="2013-11" db="EMBL/GenBank/DDBJ databases">
        <title>Opisthorchis viverrini - life in the bile duct.</title>
        <authorList>
            <person name="Young N.D."/>
            <person name="Nagarajan N."/>
            <person name="Lin S.J."/>
            <person name="Korhonen P.K."/>
            <person name="Jex A.R."/>
            <person name="Hall R.S."/>
            <person name="Safavi-Hemami H."/>
            <person name="Kaewkong W."/>
            <person name="Bertrand D."/>
            <person name="Gao S."/>
            <person name="Seet Q."/>
            <person name="Wongkham S."/>
            <person name="Teh B.T."/>
            <person name="Wongkham C."/>
            <person name="Intapan P.M."/>
            <person name="Maleewong W."/>
            <person name="Yang X."/>
            <person name="Hu M."/>
            <person name="Wang Z."/>
            <person name="Hofmann A."/>
            <person name="Sternberg P.W."/>
            <person name="Tan P."/>
            <person name="Wang J."/>
            <person name="Gasser R.B."/>
        </authorList>
    </citation>
    <scope>NUCLEOTIDE SEQUENCE [LARGE SCALE GENOMIC DNA]</scope>
</reference>
<sequence length="191" mass="21088">MPPEGSKRAEILPGCPNLYKRSQDAEVRRSNRGVPQTRIQDASTATELIAPSLYSRFRLRTTGDSDATAAGYACVGNALSYRAEANFEVRFIVSGYDPKQFSPGSFYDTFYDALGALLQQAKIVVVTWTPNCCWGPTGWSDGVGYEKHGQRKSSNSDMCQSQTVPLQHQVPEQLMTFGHAEFTNQLVPNPN</sequence>
<evidence type="ECO:0000313" key="1">
    <source>
        <dbReference type="EMBL" id="KER21636.1"/>
    </source>
</evidence>
<dbReference type="Proteomes" id="UP000054324">
    <property type="component" value="Unassembled WGS sequence"/>
</dbReference>
<gene>
    <name evidence="1" type="ORF">T265_10079</name>
</gene>
<dbReference type="RefSeq" id="XP_009174612.1">
    <property type="nucleotide sequence ID" value="XM_009176348.1"/>
</dbReference>
<dbReference type="EMBL" id="KL596952">
    <property type="protein sequence ID" value="KER21636.1"/>
    <property type="molecule type" value="Genomic_DNA"/>
</dbReference>
<proteinExistence type="predicted"/>
<accession>A0A074Z3K7</accession>
<dbReference type="GeneID" id="20324247"/>
<dbReference type="AlphaFoldDB" id="A0A074Z3K7"/>
<evidence type="ECO:0000313" key="2">
    <source>
        <dbReference type="Proteomes" id="UP000054324"/>
    </source>
</evidence>